<gene>
    <name evidence="10" type="ORF">P5673_025832</name>
</gene>
<evidence type="ECO:0000256" key="2">
    <source>
        <dbReference type="ARBA" id="ARBA00022553"/>
    </source>
</evidence>
<reference evidence="10" key="2">
    <citation type="journal article" date="2023" name="Science">
        <title>Genomic signatures of disease resistance in endangered staghorn corals.</title>
        <authorList>
            <person name="Vollmer S.V."/>
            <person name="Selwyn J.D."/>
            <person name="Despard B.A."/>
            <person name="Roesel C.L."/>
        </authorList>
    </citation>
    <scope>NUCLEOTIDE SEQUENCE</scope>
    <source>
        <strain evidence="10">K2</strain>
    </source>
</reference>
<dbReference type="SMART" id="SM00220">
    <property type="entry name" value="S_TKc"/>
    <property type="match status" value="1"/>
</dbReference>
<sequence length="501" mass="56128">MSEEDISDFLAPHFTDTKLIGTGGSGTVYSSIDCETNQRVALKRLLLRDQTNCQAALREIKILKKLEHDNVVKLTKVVDSEGLPVQESSLEDINGASELFLVEELLDSDLHQILQSNGKLREDYVKLFLYQILRGLKYIHSANIAHRDVKPSNILVDSKTLLLSVGDFGRSRIIDPAYSHSGYLTHRVSTLWYKAPELLLNSSLYDGSVDIWAAGCVFAEMLLGKPLFEGKHEIEQLEVILDSVSLTEEEWSDLKPQIPEKTASNREKGQGIPLGSKFTRMDIQALDLLVKMLQFNPQNRISAEEALAHPYLRQYSFPCDEPTCLEPLHIEDEVGDFDQDILKGWIFDECLSLDDSVEPLIHGEVSEDAFVETPDCCNEVLSLKDLMADSADPIILDDIEAHPLNGECYKENLRDDVTEQLGLESRKEGLDTLAAAFKIQMSLQGAGRLKDQDKTIIEGQNASMPSSVFLDSVFGQSYLRENVNFACKKNVFNGPFGLCYF</sequence>
<keyword evidence="2" id="KW-0597">Phosphoprotein</keyword>
<organism evidence="10 11">
    <name type="scientific">Acropora cervicornis</name>
    <name type="common">Staghorn coral</name>
    <dbReference type="NCBI Taxonomy" id="6130"/>
    <lineage>
        <taxon>Eukaryota</taxon>
        <taxon>Metazoa</taxon>
        <taxon>Cnidaria</taxon>
        <taxon>Anthozoa</taxon>
        <taxon>Hexacorallia</taxon>
        <taxon>Scleractinia</taxon>
        <taxon>Astrocoeniina</taxon>
        <taxon>Acroporidae</taxon>
        <taxon>Acropora</taxon>
    </lineage>
</organism>
<evidence type="ECO:0000313" key="11">
    <source>
        <dbReference type="Proteomes" id="UP001249851"/>
    </source>
</evidence>
<keyword evidence="6 8" id="KW-0067">ATP-binding</keyword>
<dbReference type="AlphaFoldDB" id="A0AAD9Q1A5"/>
<evidence type="ECO:0000259" key="9">
    <source>
        <dbReference type="PROSITE" id="PS50011"/>
    </source>
</evidence>
<dbReference type="Gene3D" id="3.30.200.20">
    <property type="entry name" value="Phosphorylase Kinase, domain 1"/>
    <property type="match status" value="1"/>
</dbReference>
<dbReference type="GO" id="GO:0004707">
    <property type="term" value="F:MAP kinase activity"/>
    <property type="evidence" value="ECO:0007669"/>
    <property type="project" value="InterPro"/>
</dbReference>
<dbReference type="PROSITE" id="PS00108">
    <property type="entry name" value="PROTEIN_KINASE_ST"/>
    <property type="match status" value="1"/>
</dbReference>
<proteinExistence type="predicted"/>
<dbReference type="InterPro" id="IPR008350">
    <property type="entry name" value="MAPK_ERK3/4"/>
</dbReference>
<dbReference type="PRINTS" id="PR01771">
    <property type="entry name" value="ERK3ERK4MAPK"/>
</dbReference>
<reference evidence="10" key="1">
    <citation type="journal article" date="2023" name="G3 (Bethesda)">
        <title>Whole genome assembly and annotation of the endangered Caribbean coral Acropora cervicornis.</title>
        <authorList>
            <person name="Selwyn J.D."/>
            <person name="Vollmer S.V."/>
        </authorList>
    </citation>
    <scope>NUCLEOTIDE SEQUENCE</scope>
    <source>
        <strain evidence="10">K2</strain>
    </source>
</reference>
<keyword evidence="7" id="KW-0131">Cell cycle</keyword>
<dbReference type="FunFam" id="1.10.510.10:FF:000624">
    <property type="entry name" value="Mitogen-activated protein kinase"/>
    <property type="match status" value="1"/>
</dbReference>
<dbReference type="FunFam" id="3.30.200.20:FF:000281">
    <property type="entry name" value="Mitogen-activated protein kinase 4"/>
    <property type="match status" value="1"/>
</dbReference>
<feature type="domain" description="Protein kinase" evidence="9">
    <location>
        <begin position="14"/>
        <end position="312"/>
    </location>
</feature>
<dbReference type="InterPro" id="IPR008271">
    <property type="entry name" value="Ser/Thr_kinase_AS"/>
</dbReference>
<dbReference type="GO" id="GO:0005524">
    <property type="term" value="F:ATP binding"/>
    <property type="evidence" value="ECO:0007669"/>
    <property type="project" value="UniProtKB-UniRule"/>
</dbReference>
<evidence type="ECO:0000256" key="5">
    <source>
        <dbReference type="ARBA" id="ARBA00022777"/>
    </source>
</evidence>
<dbReference type="EMBL" id="JARQWQ010000082">
    <property type="protein sequence ID" value="KAK2552884.1"/>
    <property type="molecule type" value="Genomic_DNA"/>
</dbReference>
<evidence type="ECO:0000256" key="6">
    <source>
        <dbReference type="ARBA" id="ARBA00022840"/>
    </source>
</evidence>
<dbReference type="InterPro" id="IPR017441">
    <property type="entry name" value="Protein_kinase_ATP_BS"/>
</dbReference>
<keyword evidence="11" id="KW-1185">Reference proteome</keyword>
<dbReference type="PROSITE" id="PS00107">
    <property type="entry name" value="PROTEIN_KINASE_ATP"/>
    <property type="match status" value="1"/>
</dbReference>
<keyword evidence="3" id="KW-0808">Transferase</keyword>
<dbReference type="InterPro" id="IPR011009">
    <property type="entry name" value="Kinase-like_dom_sf"/>
</dbReference>
<dbReference type="InterPro" id="IPR000719">
    <property type="entry name" value="Prot_kinase_dom"/>
</dbReference>
<evidence type="ECO:0000313" key="10">
    <source>
        <dbReference type="EMBL" id="KAK2552884.1"/>
    </source>
</evidence>
<dbReference type="SUPFAM" id="SSF56112">
    <property type="entry name" value="Protein kinase-like (PK-like)"/>
    <property type="match status" value="1"/>
</dbReference>
<dbReference type="Gene3D" id="1.10.510.10">
    <property type="entry name" value="Transferase(Phosphotransferase) domain 1"/>
    <property type="match status" value="1"/>
</dbReference>
<dbReference type="InterPro" id="IPR050117">
    <property type="entry name" value="MAPK"/>
</dbReference>
<protein>
    <submittedName>
        <fullName evidence="10">Mitogen-activated protein kinase 6</fullName>
    </submittedName>
</protein>
<evidence type="ECO:0000256" key="7">
    <source>
        <dbReference type="ARBA" id="ARBA00023306"/>
    </source>
</evidence>
<dbReference type="PROSITE" id="PS50011">
    <property type="entry name" value="PROTEIN_KINASE_DOM"/>
    <property type="match status" value="1"/>
</dbReference>
<evidence type="ECO:0000256" key="8">
    <source>
        <dbReference type="PROSITE-ProRule" id="PRU10141"/>
    </source>
</evidence>
<dbReference type="PANTHER" id="PTHR24055">
    <property type="entry name" value="MITOGEN-ACTIVATED PROTEIN KINASE"/>
    <property type="match status" value="1"/>
</dbReference>
<keyword evidence="1" id="KW-0723">Serine/threonine-protein kinase</keyword>
<evidence type="ECO:0000256" key="3">
    <source>
        <dbReference type="ARBA" id="ARBA00022679"/>
    </source>
</evidence>
<keyword evidence="4 8" id="KW-0547">Nucleotide-binding</keyword>
<feature type="binding site" evidence="8">
    <location>
        <position position="43"/>
    </location>
    <ligand>
        <name>ATP</name>
        <dbReference type="ChEBI" id="CHEBI:30616"/>
    </ligand>
</feature>
<comment type="caution">
    <text evidence="10">The sequence shown here is derived from an EMBL/GenBank/DDBJ whole genome shotgun (WGS) entry which is preliminary data.</text>
</comment>
<dbReference type="Pfam" id="PF00069">
    <property type="entry name" value="Pkinase"/>
    <property type="match status" value="1"/>
</dbReference>
<dbReference type="Proteomes" id="UP001249851">
    <property type="component" value="Unassembled WGS sequence"/>
</dbReference>
<keyword evidence="5 10" id="KW-0418">Kinase</keyword>
<name>A0AAD9Q1A5_ACRCE</name>
<evidence type="ECO:0000256" key="1">
    <source>
        <dbReference type="ARBA" id="ARBA00022527"/>
    </source>
</evidence>
<accession>A0AAD9Q1A5</accession>
<evidence type="ECO:0000256" key="4">
    <source>
        <dbReference type="ARBA" id="ARBA00022741"/>
    </source>
</evidence>